<protein>
    <recommendedName>
        <fullName evidence="5">DUF262 domain-containing protein</fullName>
    </recommendedName>
</protein>
<evidence type="ECO:0000313" key="3">
    <source>
        <dbReference type="EMBL" id="ANG62600.1"/>
    </source>
</evidence>
<gene>
    <name evidence="3" type="ORF">A8C75_08965</name>
</gene>
<reference evidence="4" key="1">
    <citation type="submission" date="2016-05" db="EMBL/GenBank/DDBJ databases">
        <authorList>
            <person name="Baek K."/>
            <person name="Yang S.-J."/>
        </authorList>
    </citation>
    <scope>NUCLEOTIDE SEQUENCE [LARGE SCALE GENOMIC DNA]</scope>
    <source>
        <strain evidence="4">ST58-10</strain>
    </source>
</reference>
<dbReference type="InterPro" id="IPR004919">
    <property type="entry name" value="GmrSD_N"/>
</dbReference>
<proteinExistence type="predicted"/>
<dbReference type="RefSeq" id="WP_067380957.1">
    <property type="nucleotide sequence ID" value="NZ_CP015839.1"/>
</dbReference>
<dbReference type="Pfam" id="PF03235">
    <property type="entry name" value="GmrSD_N"/>
    <property type="match status" value="1"/>
</dbReference>
<dbReference type="EMBL" id="CP015839">
    <property type="protein sequence ID" value="ANG62600.1"/>
    <property type="molecule type" value="Genomic_DNA"/>
</dbReference>
<dbReference type="KEGG" id="mars:A8C75_08965"/>
<accession>A0A1A9EXY5</accession>
<dbReference type="AlphaFoldDB" id="A0A1A9EXY5"/>
<feature type="domain" description="GmrSD restriction endonucleases C-terminal" evidence="2">
    <location>
        <begin position="476"/>
        <end position="632"/>
    </location>
</feature>
<evidence type="ECO:0008006" key="5">
    <source>
        <dbReference type="Google" id="ProtNLM"/>
    </source>
</evidence>
<dbReference type="Pfam" id="PF07510">
    <property type="entry name" value="GmrSD_C"/>
    <property type="match status" value="1"/>
</dbReference>
<dbReference type="PANTHER" id="PTHR35149">
    <property type="entry name" value="SLL5132 PROTEIN"/>
    <property type="match status" value="1"/>
</dbReference>
<keyword evidence="4" id="KW-1185">Reference proteome</keyword>
<dbReference type="STRING" id="1821621.A8C75_08965"/>
<name>A0A1A9EXY5_9GAMM</name>
<dbReference type="Proteomes" id="UP000078070">
    <property type="component" value="Chromosome"/>
</dbReference>
<feature type="domain" description="GmrSD restriction endonucleases N-terminal" evidence="1">
    <location>
        <begin position="9"/>
        <end position="256"/>
    </location>
</feature>
<organism evidence="3 4">
    <name type="scientific">Marinobacterium aestuarii</name>
    <dbReference type="NCBI Taxonomy" id="1821621"/>
    <lineage>
        <taxon>Bacteria</taxon>
        <taxon>Pseudomonadati</taxon>
        <taxon>Pseudomonadota</taxon>
        <taxon>Gammaproteobacteria</taxon>
        <taxon>Oceanospirillales</taxon>
        <taxon>Oceanospirillaceae</taxon>
        <taxon>Marinobacterium</taxon>
    </lineage>
</organism>
<dbReference type="PANTHER" id="PTHR35149:SF2">
    <property type="entry name" value="DUF262 DOMAIN-CONTAINING PROTEIN"/>
    <property type="match status" value="1"/>
</dbReference>
<evidence type="ECO:0000259" key="1">
    <source>
        <dbReference type="Pfam" id="PF03235"/>
    </source>
</evidence>
<reference evidence="3 4" key="2">
    <citation type="journal article" date="2018" name="Int. J. Syst. Evol. Microbiol.">
        <title>Marinobacterium aestuarii sp. nov., a benzene-degrading marine bacterium isolated from estuary sediment.</title>
        <authorList>
            <person name="Bae S.S."/>
            <person name="Jung J."/>
            <person name="Chung D."/>
            <person name="Baek K."/>
        </authorList>
    </citation>
    <scope>NUCLEOTIDE SEQUENCE [LARGE SCALE GENOMIC DNA]</scope>
    <source>
        <strain evidence="3 4">ST58-10</strain>
    </source>
</reference>
<evidence type="ECO:0000313" key="4">
    <source>
        <dbReference type="Proteomes" id="UP000078070"/>
    </source>
</evidence>
<evidence type="ECO:0000259" key="2">
    <source>
        <dbReference type="Pfam" id="PF07510"/>
    </source>
</evidence>
<dbReference type="InterPro" id="IPR011089">
    <property type="entry name" value="GmrSD_C"/>
</dbReference>
<sequence>MEANARNLERIFDSTVSYQIPLFQRPYVWKEESNWLPLWEDILSLLERQLNEGRCRTHFLGAVVLEQLNNASGSIETRQVIDGQQRFTTLQLFMIAVRDLCRPAENDKYFERFNDLVTNKANKVDLALEVYKVWPTNSDREAFELVHRSGSDETIKAALQADPQLSSQSHQIIGGYQYFYGVLRNWLAGDLDNEDYSNKDISVDDRLDALWQVVRNALQLVVIDLDRDDESQVIFETLNARGTQLLSADLVKNYLFRRAQGEGQEIEPLYEDYWKAFDAKFWRKEIKQGRLKRPRIDLFMQHYLTLMMREEIRPTHLFESFKHYVQDLELDAPEAPLGYGEDSVEPLTIHPCDTRGHLESLDRYARAFKSFVQPDVGSRLAHFLHRLEAVDTATVYPLLLLAGNKLLPTQHEEFDKLLYVLESFLMRRMICCLTTKNYNRLFLDAIKFMGRSGVVSAAVLAEFLKNSRGGDSVRFPDNDELSHAIKINPLYKRLRQYKLRAVLEALDMAMHDKKSEQLPLPDGLTIEHIMPRIWLENWSIPELDAEHPERKVAFVQNRNHALHTLGNLTLITGSLNPALSNGTWHQKRPELVKYSKLNLNRYFHRPSDPEATDELAEWNEEAIAKRAEHLSELAIRVWPY</sequence>
<dbReference type="OrthoDB" id="9798761at2"/>